<dbReference type="InterPro" id="IPR052045">
    <property type="entry name" value="Sulfur_Carrier/Prot_Modifier"/>
</dbReference>
<dbReference type="PANTHER" id="PTHR38031">
    <property type="entry name" value="SULFUR CARRIER PROTEIN SLR0821-RELATED"/>
    <property type="match status" value="1"/>
</dbReference>
<dbReference type="InterPro" id="IPR016155">
    <property type="entry name" value="Mopterin_synth/thiamin_S_b"/>
</dbReference>
<name>A0A644W901_9ZZZZ</name>
<reference evidence="1" key="1">
    <citation type="submission" date="2019-08" db="EMBL/GenBank/DDBJ databases">
        <authorList>
            <person name="Kucharzyk K."/>
            <person name="Murdoch R.W."/>
            <person name="Higgins S."/>
            <person name="Loffler F."/>
        </authorList>
    </citation>
    <scope>NUCLEOTIDE SEQUENCE</scope>
</reference>
<dbReference type="Pfam" id="PF02597">
    <property type="entry name" value="ThiS"/>
    <property type="match status" value="1"/>
</dbReference>
<dbReference type="AlphaFoldDB" id="A0A644W901"/>
<dbReference type="CDD" id="cd17040">
    <property type="entry name" value="Ubl_MoaD_like"/>
    <property type="match status" value="1"/>
</dbReference>
<dbReference type="InterPro" id="IPR010038">
    <property type="entry name" value="MoaD_arc-typ"/>
</dbReference>
<dbReference type="PANTHER" id="PTHR38031:SF1">
    <property type="entry name" value="SULFUR CARRIER PROTEIN CYSO"/>
    <property type="match status" value="1"/>
</dbReference>
<comment type="caution">
    <text evidence="1">The sequence shown here is derived from an EMBL/GenBank/DDBJ whole genome shotgun (WGS) entry which is preliminary data.</text>
</comment>
<dbReference type="Gene3D" id="3.10.20.30">
    <property type="match status" value="1"/>
</dbReference>
<protein>
    <recommendedName>
        <fullName evidence="2">Sulfur carrier protein CysO</fullName>
    </recommendedName>
</protein>
<evidence type="ECO:0000313" key="1">
    <source>
        <dbReference type="EMBL" id="MPM00222.1"/>
    </source>
</evidence>
<dbReference type="NCBIfam" id="TIGR01687">
    <property type="entry name" value="moaD_arch"/>
    <property type="match status" value="1"/>
</dbReference>
<gene>
    <name evidence="1" type="ORF">SDC9_46445</name>
</gene>
<evidence type="ECO:0008006" key="2">
    <source>
        <dbReference type="Google" id="ProtNLM"/>
    </source>
</evidence>
<dbReference type="InterPro" id="IPR012675">
    <property type="entry name" value="Beta-grasp_dom_sf"/>
</dbReference>
<proteinExistence type="predicted"/>
<organism evidence="1">
    <name type="scientific">bioreactor metagenome</name>
    <dbReference type="NCBI Taxonomy" id="1076179"/>
    <lineage>
        <taxon>unclassified sequences</taxon>
        <taxon>metagenomes</taxon>
        <taxon>ecological metagenomes</taxon>
    </lineage>
</organism>
<dbReference type="InterPro" id="IPR003749">
    <property type="entry name" value="ThiS/MoaD-like"/>
</dbReference>
<sequence>MEPLPGIPGRGFFAALEKRPFFGYHVSMIKVLFFATIRDYTREKETVAEGSGTVGDLLLELSDRYGGEFRDEAFDGDTISDRVIVLVNGRHIAHTGGAETRLSEGDTVAVFPIIGGG</sequence>
<dbReference type="SUPFAM" id="SSF54285">
    <property type="entry name" value="MoaD/ThiS"/>
    <property type="match status" value="1"/>
</dbReference>
<accession>A0A644W901</accession>
<dbReference type="EMBL" id="VSSQ01000716">
    <property type="protein sequence ID" value="MPM00222.1"/>
    <property type="molecule type" value="Genomic_DNA"/>
</dbReference>